<accession>A0ABP9HGE9</accession>
<evidence type="ECO:0000313" key="7">
    <source>
        <dbReference type="Proteomes" id="UP001501195"/>
    </source>
</evidence>
<dbReference type="PANTHER" id="PTHR43537">
    <property type="entry name" value="TRANSCRIPTIONAL REGULATOR, GNTR FAMILY"/>
    <property type="match status" value="1"/>
</dbReference>
<proteinExistence type="predicted"/>
<dbReference type="SUPFAM" id="SSF46785">
    <property type="entry name" value="Winged helix' DNA-binding domain"/>
    <property type="match status" value="1"/>
</dbReference>
<keyword evidence="3" id="KW-0804">Transcription</keyword>
<comment type="caution">
    <text evidence="6">The sequence shown here is derived from an EMBL/GenBank/DDBJ whole genome shotgun (WGS) entry which is preliminary data.</text>
</comment>
<sequence length="230" mass="24686">MSLTSGPPAPPSPASPPPLAEHRGLTDGVQEALLALLMDREVAPGAPLRTEALAARLGVSATPVREALARLESTGLVQRTVRRGYRAAPLLGAEELAQLLDVRLVVEPGIAERACRRAGPVQLAALRGTVAAQRRAPTGPGYRRFREYLAADWSFHQVLAEATGNPFLVRTLDSFRGFVHRLHQDEEQVEDSVESVAEHEAIIGAIVARDPAAAGRAMRAHLEGVRERAT</sequence>
<dbReference type="Pfam" id="PF00392">
    <property type="entry name" value="GntR"/>
    <property type="match status" value="1"/>
</dbReference>
<evidence type="ECO:0000256" key="3">
    <source>
        <dbReference type="ARBA" id="ARBA00023163"/>
    </source>
</evidence>
<dbReference type="SMART" id="SM00895">
    <property type="entry name" value="FCD"/>
    <property type="match status" value="1"/>
</dbReference>
<dbReference type="InterPro" id="IPR000524">
    <property type="entry name" value="Tscrpt_reg_HTH_GntR"/>
</dbReference>
<feature type="compositionally biased region" description="Pro residues" evidence="4">
    <location>
        <begin position="7"/>
        <end position="19"/>
    </location>
</feature>
<evidence type="ECO:0000259" key="5">
    <source>
        <dbReference type="PROSITE" id="PS50949"/>
    </source>
</evidence>
<evidence type="ECO:0000256" key="1">
    <source>
        <dbReference type="ARBA" id="ARBA00023015"/>
    </source>
</evidence>
<keyword evidence="1" id="KW-0805">Transcription regulation</keyword>
<name>A0ABP9HGE9_9ACTN</name>
<dbReference type="Gene3D" id="1.10.10.10">
    <property type="entry name" value="Winged helix-like DNA-binding domain superfamily/Winged helix DNA-binding domain"/>
    <property type="match status" value="1"/>
</dbReference>
<evidence type="ECO:0000313" key="6">
    <source>
        <dbReference type="EMBL" id="GAA4970301.1"/>
    </source>
</evidence>
<feature type="domain" description="HTH gntR-type" evidence="5">
    <location>
        <begin position="23"/>
        <end position="90"/>
    </location>
</feature>
<reference evidence="7" key="1">
    <citation type="journal article" date="2019" name="Int. J. Syst. Evol. Microbiol.">
        <title>The Global Catalogue of Microorganisms (GCM) 10K type strain sequencing project: providing services to taxonomists for standard genome sequencing and annotation.</title>
        <authorList>
            <consortium name="The Broad Institute Genomics Platform"/>
            <consortium name="The Broad Institute Genome Sequencing Center for Infectious Disease"/>
            <person name="Wu L."/>
            <person name="Ma J."/>
        </authorList>
    </citation>
    <scope>NUCLEOTIDE SEQUENCE [LARGE SCALE GENOMIC DNA]</scope>
    <source>
        <strain evidence="7">JCM 18126</strain>
    </source>
</reference>
<dbReference type="Proteomes" id="UP001501195">
    <property type="component" value="Unassembled WGS sequence"/>
</dbReference>
<dbReference type="Gene3D" id="1.20.120.530">
    <property type="entry name" value="GntR ligand-binding domain-like"/>
    <property type="match status" value="1"/>
</dbReference>
<dbReference type="RefSeq" id="WP_345711324.1">
    <property type="nucleotide sequence ID" value="NZ_BAABIL010000129.1"/>
</dbReference>
<dbReference type="InterPro" id="IPR036390">
    <property type="entry name" value="WH_DNA-bd_sf"/>
</dbReference>
<gene>
    <name evidence="6" type="ORF">GCM10023225_10420</name>
</gene>
<dbReference type="PANTHER" id="PTHR43537:SF5">
    <property type="entry name" value="UXU OPERON TRANSCRIPTIONAL REGULATOR"/>
    <property type="match status" value="1"/>
</dbReference>
<dbReference type="InterPro" id="IPR011711">
    <property type="entry name" value="GntR_C"/>
</dbReference>
<protein>
    <submittedName>
        <fullName evidence="6">FCD domain-containing protein</fullName>
    </submittedName>
</protein>
<dbReference type="PROSITE" id="PS50949">
    <property type="entry name" value="HTH_GNTR"/>
    <property type="match status" value="1"/>
</dbReference>
<dbReference type="InterPro" id="IPR008920">
    <property type="entry name" value="TF_FadR/GntR_C"/>
</dbReference>
<keyword evidence="7" id="KW-1185">Reference proteome</keyword>
<dbReference type="SUPFAM" id="SSF48008">
    <property type="entry name" value="GntR ligand-binding domain-like"/>
    <property type="match status" value="1"/>
</dbReference>
<organism evidence="6 7">
    <name type="scientific">Kineococcus glutinatus</name>
    <dbReference type="NCBI Taxonomy" id="1070872"/>
    <lineage>
        <taxon>Bacteria</taxon>
        <taxon>Bacillati</taxon>
        <taxon>Actinomycetota</taxon>
        <taxon>Actinomycetes</taxon>
        <taxon>Kineosporiales</taxon>
        <taxon>Kineosporiaceae</taxon>
        <taxon>Kineococcus</taxon>
    </lineage>
</organism>
<dbReference type="Pfam" id="PF07729">
    <property type="entry name" value="FCD"/>
    <property type="match status" value="1"/>
</dbReference>
<feature type="region of interest" description="Disordered" evidence="4">
    <location>
        <begin position="1"/>
        <end position="23"/>
    </location>
</feature>
<dbReference type="InterPro" id="IPR036388">
    <property type="entry name" value="WH-like_DNA-bd_sf"/>
</dbReference>
<dbReference type="SMART" id="SM00345">
    <property type="entry name" value="HTH_GNTR"/>
    <property type="match status" value="1"/>
</dbReference>
<evidence type="ECO:0000256" key="2">
    <source>
        <dbReference type="ARBA" id="ARBA00023125"/>
    </source>
</evidence>
<dbReference type="EMBL" id="BAABIL010000129">
    <property type="protein sequence ID" value="GAA4970301.1"/>
    <property type="molecule type" value="Genomic_DNA"/>
</dbReference>
<keyword evidence="2" id="KW-0238">DNA-binding</keyword>
<evidence type="ECO:0000256" key="4">
    <source>
        <dbReference type="SAM" id="MobiDB-lite"/>
    </source>
</evidence>